<feature type="domain" description="H15" evidence="2">
    <location>
        <begin position="11"/>
        <end position="81"/>
    </location>
</feature>
<dbReference type="RefSeq" id="XP_005706916.1">
    <property type="nucleotide sequence ID" value="XM_005706859.1"/>
</dbReference>
<feature type="compositionally biased region" description="Low complexity" evidence="1">
    <location>
        <begin position="208"/>
        <end position="223"/>
    </location>
</feature>
<dbReference type="AlphaFoldDB" id="M2W3V0"/>
<protein>
    <submittedName>
        <fullName evidence="3">Histone H1</fullName>
    </submittedName>
</protein>
<dbReference type="GO" id="GO:0000786">
    <property type="term" value="C:nucleosome"/>
    <property type="evidence" value="ECO:0007669"/>
    <property type="project" value="InterPro"/>
</dbReference>
<proteinExistence type="predicted"/>
<dbReference type="SMART" id="SM00526">
    <property type="entry name" value="H15"/>
    <property type="match status" value="1"/>
</dbReference>
<keyword evidence="4" id="KW-1185">Reference proteome</keyword>
<organism evidence="3 4">
    <name type="scientific">Galdieria sulphuraria</name>
    <name type="common">Red alga</name>
    <dbReference type="NCBI Taxonomy" id="130081"/>
    <lineage>
        <taxon>Eukaryota</taxon>
        <taxon>Rhodophyta</taxon>
        <taxon>Bangiophyceae</taxon>
        <taxon>Galdieriales</taxon>
        <taxon>Galdieriaceae</taxon>
        <taxon>Galdieria</taxon>
    </lineage>
</organism>
<evidence type="ECO:0000313" key="4">
    <source>
        <dbReference type="Proteomes" id="UP000030680"/>
    </source>
</evidence>
<evidence type="ECO:0000313" key="3">
    <source>
        <dbReference type="EMBL" id="EME30396.1"/>
    </source>
</evidence>
<dbReference type="InterPro" id="IPR036390">
    <property type="entry name" value="WH_DNA-bd_sf"/>
</dbReference>
<evidence type="ECO:0000256" key="1">
    <source>
        <dbReference type="SAM" id="MobiDB-lite"/>
    </source>
</evidence>
<dbReference type="OMA" id="IKNHYKV"/>
<dbReference type="SUPFAM" id="SSF46785">
    <property type="entry name" value="Winged helix' DNA-binding domain"/>
    <property type="match status" value="1"/>
</dbReference>
<accession>M2W3V0</accession>
<dbReference type="KEGG" id="gsl:Gasu_23030"/>
<dbReference type="GeneID" id="17089129"/>
<dbReference type="Pfam" id="PF00538">
    <property type="entry name" value="Linker_histone"/>
    <property type="match status" value="1"/>
</dbReference>
<name>M2W3V0_GALSU</name>
<gene>
    <name evidence="3" type="ORF">Gasu_23030</name>
</gene>
<dbReference type="Proteomes" id="UP000030680">
    <property type="component" value="Unassembled WGS sequence"/>
</dbReference>
<dbReference type="GO" id="GO:0003677">
    <property type="term" value="F:DNA binding"/>
    <property type="evidence" value="ECO:0007669"/>
    <property type="project" value="InterPro"/>
</dbReference>
<evidence type="ECO:0000259" key="2">
    <source>
        <dbReference type="PROSITE" id="PS51504"/>
    </source>
</evidence>
<dbReference type="Gene3D" id="1.10.10.10">
    <property type="entry name" value="Winged helix-like DNA-binding domain superfamily/Winged helix DNA-binding domain"/>
    <property type="match status" value="1"/>
</dbReference>
<dbReference type="OrthoDB" id="1110759at2759"/>
<dbReference type="Gramene" id="EME30396">
    <property type="protein sequence ID" value="EME30396"/>
    <property type="gene ID" value="Gasu_23030"/>
</dbReference>
<dbReference type="InterPro" id="IPR036388">
    <property type="entry name" value="WH-like_DNA-bd_sf"/>
</dbReference>
<dbReference type="EMBL" id="KB454500">
    <property type="protein sequence ID" value="EME30396.1"/>
    <property type="molecule type" value="Genomic_DNA"/>
</dbReference>
<feature type="region of interest" description="Disordered" evidence="1">
    <location>
        <begin position="86"/>
        <end position="232"/>
    </location>
</feature>
<dbReference type="GO" id="GO:0006334">
    <property type="term" value="P:nucleosome assembly"/>
    <property type="evidence" value="ECO:0007669"/>
    <property type="project" value="InterPro"/>
</dbReference>
<reference evidence="4" key="1">
    <citation type="journal article" date="2013" name="Science">
        <title>Gene transfer from bacteria and archaea facilitated evolution of an extremophilic eukaryote.</title>
        <authorList>
            <person name="Schonknecht G."/>
            <person name="Chen W.H."/>
            <person name="Ternes C.M."/>
            <person name="Barbier G.G."/>
            <person name="Shrestha R.P."/>
            <person name="Stanke M."/>
            <person name="Brautigam A."/>
            <person name="Baker B.J."/>
            <person name="Banfield J.F."/>
            <person name="Garavito R.M."/>
            <person name="Carr K."/>
            <person name="Wilkerson C."/>
            <person name="Rensing S.A."/>
            <person name="Gagneul D."/>
            <person name="Dickenson N.E."/>
            <person name="Oesterhelt C."/>
            <person name="Lercher M.J."/>
            <person name="Weber A.P."/>
        </authorList>
    </citation>
    <scope>NUCLEOTIDE SEQUENCE [LARGE SCALE GENOMIC DNA]</scope>
    <source>
        <strain evidence="4">074W</strain>
    </source>
</reference>
<feature type="compositionally biased region" description="Basic and acidic residues" evidence="1">
    <location>
        <begin position="119"/>
        <end position="129"/>
    </location>
</feature>
<dbReference type="InterPro" id="IPR005818">
    <property type="entry name" value="Histone_H1/H5_H15"/>
</dbReference>
<sequence length="232" mass="25556">MSPKQEALHTLKGGYAKAVLDSIVALKERNGSSPQAIMKYIKAHNPQLSEHKLKLQVKLALRRLLKQNLVEKVKASYKVIDKNHSVKRKTKEAKPKRVAKTVQKKNASQTKTRTTKAKVPNEKKEKAVEPPKAPLKSETTETKSLRHGSSSEGKKSTKIPRKTERRAVPKTTTSSSVEKTITKKNTTSSNKGKLGRAADTNKSKPNQKVAVSKSKTSVTASSKKSTRGTRKA</sequence>
<feature type="compositionally biased region" description="Basic residues" evidence="1">
    <location>
        <begin position="86"/>
        <end position="103"/>
    </location>
</feature>
<dbReference type="PROSITE" id="PS51504">
    <property type="entry name" value="H15"/>
    <property type="match status" value="1"/>
</dbReference>